<evidence type="ECO:0000256" key="1">
    <source>
        <dbReference type="SAM" id="Phobius"/>
    </source>
</evidence>
<reference evidence="2 3" key="1">
    <citation type="submission" date="2019-01" db="EMBL/GenBank/DDBJ databases">
        <title>Genome sequencing of strain FW100M-2.</title>
        <authorList>
            <person name="Heo J."/>
            <person name="Kim S.-J."/>
            <person name="Kim J.-S."/>
            <person name="Hong S.-B."/>
            <person name="Kwon S.-W."/>
        </authorList>
    </citation>
    <scope>NUCLEOTIDE SEQUENCE [LARGE SCALE GENOMIC DNA]</scope>
    <source>
        <strain evidence="2 3">FW100M-2</strain>
    </source>
</reference>
<evidence type="ECO:0000313" key="2">
    <source>
        <dbReference type="EMBL" id="QAY68403.1"/>
    </source>
</evidence>
<organism evidence="2 3">
    <name type="scientific">Paenibacillus protaetiae</name>
    <dbReference type="NCBI Taxonomy" id="2509456"/>
    <lineage>
        <taxon>Bacteria</taxon>
        <taxon>Bacillati</taxon>
        <taxon>Bacillota</taxon>
        <taxon>Bacilli</taxon>
        <taxon>Bacillales</taxon>
        <taxon>Paenibacillaceae</taxon>
        <taxon>Paenibacillus</taxon>
    </lineage>
</organism>
<dbReference type="KEGG" id="pprt:ET464_07240"/>
<keyword evidence="1" id="KW-0472">Membrane</keyword>
<keyword evidence="3" id="KW-1185">Reference proteome</keyword>
<dbReference type="OrthoDB" id="2065033at2"/>
<dbReference type="PIRSF" id="PIRSF038973">
    <property type="entry name" value="SpoIIM"/>
    <property type="match status" value="1"/>
</dbReference>
<name>A0A4P6F187_9BACL</name>
<feature type="transmembrane region" description="Helical" evidence="1">
    <location>
        <begin position="139"/>
        <end position="159"/>
    </location>
</feature>
<dbReference type="Pfam" id="PF01944">
    <property type="entry name" value="SpoIIM"/>
    <property type="match status" value="1"/>
</dbReference>
<accession>A0A4P6F187</accession>
<protein>
    <submittedName>
        <fullName evidence="2">Stage II sporulation protein M</fullName>
    </submittedName>
</protein>
<gene>
    <name evidence="2" type="primary">spoIIM</name>
    <name evidence="2" type="ORF">ET464_07240</name>
</gene>
<dbReference type="InterPro" id="IPR014196">
    <property type="entry name" value="SpoIIM"/>
</dbReference>
<dbReference type="EMBL" id="CP035492">
    <property type="protein sequence ID" value="QAY68403.1"/>
    <property type="molecule type" value="Genomic_DNA"/>
</dbReference>
<evidence type="ECO:0000313" key="3">
    <source>
        <dbReference type="Proteomes" id="UP000293568"/>
    </source>
</evidence>
<keyword evidence="1" id="KW-0812">Transmembrane</keyword>
<dbReference type="Proteomes" id="UP000293568">
    <property type="component" value="Chromosome"/>
</dbReference>
<feature type="transmembrane region" description="Helical" evidence="1">
    <location>
        <begin position="171"/>
        <end position="195"/>
    </location>
</feature>
<feature type="transmembrane region" description="Helical" evidence="1">
    <location>
        <begin position="16"/>
        <end position="37"/>
    </location>
</feature>
<proteinExistence type="predicted"/>
<sequence length="214" mass="22798">MQPQPFPADKPVQSHFTLYLFVSILFVVGTVFGGLMVNALTLEQQQDLAADLSRFIGGIYTGASGVQDGTASFWSQLLFNAKWLLLVWVLGITVVGIPFILALDFMKGALVGFAVGTLVSTHSWRGALFSLVSVAPPNIIAVPAILMASAASLSFSLYVVNNRLLKQNGPLAPQVLSLTSTTLFMLLLLAAAALVEAYVSPVMMGWVAPMLQPA</sequence>
<dbReference type="InterPro" id="IPR002798">
    <property type="entry name" value="SpoIIM-like"/>
</dbReference>
<dbReference type="AlphaFoldDB" id="A0A4P6F187"/>
<keyword evidence="1" id="KW-1133">Transmembrane helix</keyword>
<dbReference type="NCBIfam" id="TIGR02831">
    <property type="entry name" value="spo_II_M"/>
    <property type="match status" value="1"/>
</dbReference>
<feature type="transmembrane region" description="Helical" evidence="1">
    <location>
        <begin position="83"/>
        <end position="103"/>
    </location>
</feature>